<evidence type="ECO:0000313" key="11">
    <source>
        <dbReference type="Proteomes" id="UP000024404"/>
    </source>
</evidence>
<keyword evidence="4" id="KW-0560">Oxidoreductase</keyword>
<dbReference type="SUPFAM" id="SSF56534">
    <property type="entry name" value="Aromatic aminoacid monoxygenases, catalytic and oligomerization domains"/>
    <property type="match status" value="1"/>
</dbReference>
<dbReference type="AlphaFoldDB" id="A0A8R1Y444"/>
<dbReference type="Pfam" id="PF00351">
    <property type="entry name" value="Biopterin_H"/>
    <property type="match status" value="1"/>
</dbReference>
<dbReference type="InterPro" id="IPR019773">
    <property type="entry name" value="Tyrosine_3-monooxygenase-like"/>
</dbReference>
<evidence type="ECO:0000256" key="8">
    <source>
        <dbReference type="PIRSR" id="PIRSR601273-2"/>
    </source>
</evidence>
<evidence type="ECO:0000256" key="4">
    <source>
        <dbReference type="ARBA" id="ARBA00023002"/>
    </source>
</evidence>
<dbReference type="EMBL" id="CMVM020000304">
    <property type="status" value="NOT_ANNOTATED_CDS"/>
    <property type="molecule type" value="Genomic_DNA"/>
</dbReference>
<dbReference type="GO" id="GO:0005506">
    <property type="term" value="F:iron ion binding"/>
    <property type="evidence" value="ECO:0007669"/>
    <property type="project" value="InterPro"/>
</dbReference>
<proteinExistence type="inferred from homology"/>
<dbReference type="Proteomes" id="UP000024404">
    <property type="component" value="Unassembled WGS sequence"/>
</dbReference>
<dbReference type="GO" id="GO:0004511">
    <property type="term" value="F:tyrosine 3-monooxygenase activity"/>
    <property type="evidence" value="ECO:0007669"/>
    <property type="project" value="TreeGrafter"/>
</dbReference>
<keyword evidence="3 7" id="KW-0479">Metal-binding</keyword>
<keyword evidence="5 7" id="KW-0408">Iron</keyword>
<evidence type="ECO:0000256" key="2">
    <source>
        <dbReference type="ARBA" id="ARBA00009712"/>
    </source>
</evidence>
<keyword evidence="6" id="KW-0503">Monooxygenase</keyword>
<dbReference type="InterPro" id="IPR001273">
    <property type="entry name" value="ArAA_hydroxylase"/>
</dbReference>
<comment type="cofactor">
    <cofactor evidence="1 8">
        <name>Fe(2+)</name>
        <dbReference type="ChEBI" id="CHEBI:29033"/>
    </cofactor>
</comment>
<evidence type="ECO:0000256" key="5">
    <source>
        <dbReference type="ARBA" id="ARBA00023004"/>
    </source>
</evidence>
<feature type="binding site" evidence="7">
    <location>
        <position position="379"/>
    </location>
    <ligand>
        <name>Fe cation</name>
        <dbReference type="ChEBI" id="CHEBI:24875"/>
    </ligand>
</feature>
<dbReference type="PANTHER" id="PTHR11473">
    <property type="entry name" value="AROMATIC AMINO ACID HYDROXYLASE"/>
    <property type="match status" value="1"/>
</dbReference>
<evidence type="ECO:0000259" key="9">
    <source>
        <dbReference type="PROSITE" id="PS51410"/>
    </source>
</evidence>
<comment type="similarity">
    <text evidence="2">Belongs to the biopterin-dependent aromatic amino acid hydroxylase family.</text>
</comment>
<dbReference type="PROSITE" id="PS00367">
    <property type="entry name" value="BH4_AAA_HYDROXYL_1"/>
    <property type="match status" value="1"/>
</dbReference>
<dbReference type="GO" id="GO:0005737">
    <property type="term" value="C:cytoplasm"/>
    <property type="evidence" value="ECO:0007669"/>
    <property type="project" value="TreeGrafter"/>
</dbReference>
<dbReference type="PIRSF" id="PIRSF000336">
    <property type="entry name" value="TH"/>
    <property type="match status" value="1"/>
</dbReference>
<dbReference type="InterPro" id="IPR018301">
    <property type="entry name" value="ArAA_hydroxylase_Fe/CU_BS"/>
</dbReference>
<dbReference type="InterPro" id="IPR036951">
    <property type="entry name" value="ArAA_hydroxylase_sf"/>
</dbReference>
<feature type="binding site" evidence="7">
    <location>
        <position position="334"/>
    </location>
    <ligand>
        <name>Fe cation</name>
        <dbReference type="ChEBI" id="CHEBI:24875"/>
    </ligand>
</feature>
<keyword evidence="11" id="KW-1185">Reference proteome</keyword>
<protein>
    <submittedName>
        <fullName evidence="10">BH4_AAA_HYDROXYL_2 domain-containing protein</fullName>
    </submittedName>
</protein>
<dbReference type="GO" id="GO:0043204">
    <property type="term" value="C:perikaryon"/>
    <property type="evidence" value="ECO:0007669"/>
    <property type="project" value="TreeGrafter"/>
</dbReference>
<evidence type="ECO:0000256" key="7">
    <source>
        <dbReference type="PIRSR" id="PIRSR000336-1"/>
    </source>
</evidence>
<evidence type="ECO:0000256" key="3">
    <source>
        <dbReference type="ARBA" id="ARBA00022723"/>
    </source>
</evidence>
<dbReference type="GO" id="GO:0006585">
    <property type="term" value="P:dopamine biosynthetic process from tyrosine"/>
    <property type="evidence" value="ECO:0007669"/>
    <property type="project" value="TreeGrafter"/>
</dbReference>
<dbReference type="PRINTS" id="PR00372">
    <property type="entry name" value="FYWHYDRXLASE"/>
</dbReference>
<dbReference type="InterPro" id="IPR036329">
    <property type="entry name" value="Aro-AA_hydroxylase_C_sf"/>
</dbReference>
<evidence type="ECO:0000256" key="1">
    <source>
        <dbReference type="ARBA" id="ARBA00001954"/>
    </source>
</evidence>
<dbReference type="PROSITE" id="PS51410">
    <property type="entry name" value="BH4_AAA_HYDROXYL_2"/>
    <property type="match status" value="1"/>
</dbReference>
<dbReference type="EnsemblMetazoa" id="OVOC9883.1">
    <property type="protein sequence ID" value="OVOC9883.1"/>
    <property type="gene ID" value="WBGene00246692"/>
</dbReference>
<organism evidence="10 11">
    <name type="scientific">Onchocerca volvulus</name>
    <dbReference type="NCBI Taxonomy" id="6282"/>
    <lineage>
        <taxon>Eukaryota</taxon>
        <taxon>Metazoa</taxon>
        <taxon>Ecdysozoa</taxon>
        <taxon>Nematoda</taxon>
        <taxon>Chromadorea</taxon>
        <taxon>Rhabditida</taxon>
        <taxon>Spirurina</taxon>
        <taxon>Spiruromorpha</taxon>
        <taxon>Filarioidea</taxon>
        <taxon>Onchocercidae</taxon>
        <taxon>Onchocerca</taxon>
    </lineage>
</organism>
<sequence>MMSKHGGHGSLVHQASFDRIQNAAIQQQLVEKHRKEIEESLEYSRILKKLNDEGIALIWTSGSDVPMRIAIILAAEEDSTQFLSTILTEYDANGICIKHLEIRPEQERNRSYTVSDDKKNLKVKFEIFIDCECTKDAFLNTTKCLSDQYHIERLNVYNNTGGSTEKIPWFPKHISDLDKCRHCIVKYEPTSDPRHPGYGDEAYIRRREELNNIAKAYKYGDNLPNVEYSPEEHKTWETVFRRLKSLHHSHTCFEYQQNFQQMELEGLLEPTRIPKLSLIDKYLQRRTGFTLRPCTGLLSARDFLANLAFRVFQTTMYVRHHNSPHHTPEPDLIHEFIGHCPMLANPFIAQLSQQIGLLSLGATDEQIEQLATLYWFTIEFGLCRQNDQLKAIGAGLLSSYGELTHACSDEPQHVTFDPQRTALQPYKDSNYQPLYFVVDSIYDATIKLRAFAQNFQRPFAVIYDPYTESMEIIKEMKDLKNGLNRFKGELSSFTEAVAALEKKCG</sequence>
<accession>A0A8R1Y444</accession>
<feature type="binding site" evidence="7">
    <location>
        <position position="339"/>
    </location>
    <ligand>
        <name>Fe cation</name>
        <dbReference type="ChEBI" id="CHEBI:24875"/>
    </ligand>
</feature>
<evidence type="ECO:0000256" key="6">
    <source>
        <dbReference type="ARBA" id="ARBA00023033"/>
    </source>
</evidence>
<reference evidence="10" key="2">
    <citation type="submission" date="2022-06" db="UniProtKB">
        <authorList>
            <consortium name="EnsemblMetazoa"/>
        </authorList>
    </citation>
    <scope>IDENTIFICATION</scope>
</reference>
<feature type="domain" description="Biopterin-dependent aromatic amino acid hydroxylase family profile" evidence="9">
    <location>
        <begin position="154"/>
        <end position="501"/>
    </location>
</feature>
<dbReference type="GO" id="GO:0030424">
    <property type="term" value="C:axon"/>
    <property type="evidence" value="ECO:0007669"/>
    <property type="project" value="TreeGrafter"/>
</dbReference>
<dbReference type="OMA" id="SVEHGYP"/>
<name>A0A8R1Y444_ONCVO</name>
<dbReference type="Gene3D" id="1.10.800.10">
    <property type="entry name" value="Aromatic amino acid hydroxylase"/>
    <property type="match status" value="1"/>
</dbReference>
<dbReference type="InterPro" id="IPR019774">
    <property type="entry name" value="Aromatic-AA_hydroxylase_C"/>
</dbReference>
<evidence type="ECO:0000313" key="10">
    <source>
        <dbReference type="EnsemblMetazoa" id="OVOC9883.1"/>
    </source>
</evidence>
<reference evidence="11" key="1">
    <citation type="submission" date="2013-10" db="EMBL/GenBank/DDBJ databases">
        <title>Genome sequencing of Onchocerca volvulus.</title>
        <authorList>
            <person name="Cotton J."/>
            <person name="Tsai J."/>
            <person name="Stanley E."/>
            <person name="Tracey A."/>
            <person name="Holroyd N."/>
            <person name="Lustigman S."/>
            <person name="Berriman M."/>
        </authorList>
    </citation>
    <scope>NUCLEOTIDE SEQUENCE</scope>
</reference>
<dbReference type="PANTHER" id="PTHR11473:SF15">
    <property type="entry name" value="TYROSINE 3-MONOOXYGENASE"/>
    <property type="match status" value="1"/>
</dbReference>